<sequence>MFDSTSCSSTPFMRSRPFSAYSNLCCAEEDEGIDESQLVDWQIHSKDNSCEIEINIHREKSRPGGLAFRIIGSRSSGIFVSYVDESSEQANFLREGDLIKECNGRNMSGITCAQVSHLAQIMMIEAASILRFSLFHSAVLCLRIARKGSGPLLMARRRTLAQISQEREKLYRLSATRCEFTRPCQTRVRQSTSCPDYRPFSTLPVKVTVFNAKLVRKVASVDEEIELLMENEERSAIEPTM</sequence>
<evidence type="ECO:0000313" key="2">
    <source>
        <dbReference type="EMBL" id="KAK5986401.1"/>
    </source>
</evidence>
<keyword evidence="3" id="KW-1185">Reference proteome</keyword>
<dbReference type="EMBL" id="WIXE01000648">
    <property type="protein sequence ID" value="KAK5986401.1"/>
    <property type="molecule type" value="Genomic_DNA"/>
</dbReference>
<dbReference type="SUPFAM" id="SSF50156">
    <property type="entry name" value="PDZ domain-like"/>
    <property type="match status" value="1"/>
</dbReference>
<organism evidence="2 3">
    <name type="scientific">Trichostrongylus colubriformis</name>
    <name type="common">Black scour worm</name>
    <dbReference type="NCBI Taxonomy" id="6319"/>
    <lineage>
        <taxon>Eukaryota</taxon>
        <taxon>Metazoa</taxon>
        <taxon>Ecdysozoa</taxon>
        <taxon>Nematoda</taxon>
        <taxon>Chromadorea</taxon>
        <taxon>Rhabditida</taxon>
        <taxon>Rhabditina</taxon>
        <taxon>Rhabditomorpha</taxon>
        <taxon>Strongyloidea</taxon>
        <taxon>Trichostrongylidae</taxon>
        <taxon>Trichostrongylus</taxon>
    </lineage>
</organism>
<dbReference type="CDD" id="cd00136">
    <property type="entry name" value="PDZ_canonical"/>
    <property type="match status" value="1"/>
</dbReference>
<reference evidence="2 3" key="1">
    <citation type="submission" date="2019-10" db="EMBL/GenBank/DDBJ databases">
        <title>Assembly and Annotation for the nematode Trichostrongylus colubriformis.</title>
        <authorList>
            <person name="Martin J."/>
        </authorList>
    </citation>
    <scope>NUCLEOTIDE SEQUENCE [LARGE SCALE GENOMIC DNA]</scope>
    <source>
        <strain evidence="2">G859</strain>
        <tissue evidence="2">Whole worm</tissue>
    </source>
</reference>
<accession>A0AAN8IUG9</accession>
<feature type="domain" description="PDZ" evidence="1">
    <location>
        <begin position="53"/>
        <end position="111"/>
    </location>
</feature>
<evidence type="ECO:0000313" key="3">
    <source>
        <dbReference type="Proteomes" id="UP001331761"/>
    </source>
</evidence>
<dbReference type="InterPro" id="IPR036034">
    <property type="entry name" value="PDZ_sf"/>
</dbReference>
<name>A0AAN8IUG9_TRICO</name>
<protein>
    <submittedName>
        <fullName evidence="2">PDZ/DHR/GLGF domain protein</fullName>
    </submittedName>
</protein>
<dbReference type="Proteomes" id="UP001331761">
    <property type="component" value="Unassembled WGS sequence"/>
</dbReference>
<gene>
    <name evidence="2" type="ORF">GCK32_000376</name>
</gene>
<dbReference type="PROSITE" id="PS50106">
    <property type="entry name" value="PDZ"/>
    <property type="match status" value="1"/>
</dbReference>
<dbReference type="InterPro" id="IPR001478">
    <property type="entry name" value="PDZ"/>
</dbReference>
<dbReference type="AlphaFoldDB" id="A0AAN8IUG9"/>
<evidence type="ECO:0000259" key="1">
    <source>
        <dbReference type="PROSITE" id="PS50106"/>
    </source>
</evidence>
<dbReference type="Gene3D" id="2.30.42.10">
    <property type="match status" value="1"/>
</dbReference>
<proteinExistence type="predicted"/>
<comment type="caution">
    <text evidence="2">The sequence shown here is derived from an EMBL/GenBank/DDBJ whole genome shotgun (WGS) entry which is preliminary data.</text>
</comment>